<reference evidence="1" key="1">
    <citation type="submission" date="2022-02" db="EMBL/GenBank/DDBJ databases">
        <title>Towards deciphering the DNA virus diversity associated with rodent species in the families Cricetidae and Heteromyidae.</title>
        <authorList>
            <person name="Lund M."/>
            <person name="Larsen B.B."/>
            <person name="Gryseels S."/>
            <person name="Kraberger S."/>
            <person name="Rowsey D.M."/>
            <person name="Steger L."/>
            <person name="Yule K.M."/>
            <person name="Upham N.S."/>
            <person name="Worobey M."/>
            <person name="Van Doorslaer K."/>
            <person name="Varsani A."/>
        </authorList>
    </citation>
    <scope>NUCLEOTIDE SEQUENCE</scope>
    <source>
        <strain evidence="1">UA08Rod_5625</strain>
    </source>
</reference>
<organism evidence="1">
    <name type="scientific">Sigmofec virus UA08Rod_5625</name>
    <dbReference type="NCBI Taxonomy" id="2929432"/>
    <lineage>
        <taxon>Viruses</taxon>
        <taxon>Monodnaviria</taxon>
        <taxon>Sangervirae</taxon>
        <taxon>Phixviricota</taxon>
        <taxon>Malgrandaviricetes</taxon>
        <taxon>Petitvirales</taxon>
        <taxon>Microviridae</taxon>
    </lineage>
</organism>
<accession>A0A976R595</accession>
<dbReference type="EMBL" id="OM869539">
    <property type="protein sequence ID" value="UPW41066.1"/>
    <property type="molecule type" value="Genomic_DNA"/>
</dbReference>
<proteinExistence type="predicted"/>
<protein>
    <submittedName>
        <fullName evidence="1">Uncharacterized protein</fullName>
    </submittedName>
</protein>
<name>A0A976R595_9VIRU</name>
<evidence type="ECO:0000313" key="1">
    <source>
        <dbReference type="EMBL" id="UPW41066.1"/>
    </source>
</evidence>
<sequence length="171" mass="20055">MNIGFNFDRSVLPEMAYRAWLSGDVLLKIRKIPVVSAYIELNGVCLPLDFSEYPTEDLEEIINNTNNELLTSYCYDCLYDFLENLLNIHGEFYFYSNLLSIVKVNSIDATIRIYSPDILSDSYTFTELDISLSDLVNKYLKSTYIYDYFNRYCHRCKLGDLMSYLLDRELL</sequence>